<keyword evidence="3" id="KW-1185">Reference proteome</keyword>
<dbReference type="EMBL" id="QEAQ01000050">
    <property type="protein sequence ID" value="TPX57571.1"/>
    <property type="molecule type" value="Genomic_DNA"/>
</dbReference>
<protein>
    <submittedName>
        <fullName evidence="2">Uncharacterized protein</fullName>
    </submittedName>
</protein>
<dbReference type="AlphaFoldDB" id="A0A507E1C2"/>
<comment type="caution">
    <text evidence="2">The sequence shown here is derived from an EMBL/GenBank/DDBJ whole genome shotgun (WGS) entry which is preliminary data.</text>
</comment>
<evidence type="ECO:0000256" key="1">
    <source>
        <dbReference type="SAM" id="SignalP"/>
    </source>
</evidence>
<evidence type="ECO:0000313" key="3">
    <source>
        <dbReference type="Proteomes" id="UP000318582"/>
    </source>
</evidence>
<name>A0A507E1C2_9FUNG</name>
<accession>A0A507E1C2</accession>
<dbReference type="Proteomes" id="UP000318582">
    <property type="component" value="Unassembled WGS sequence"/>
</dbReference>
<reference evidence="2 3" key="1">
    <citation type="journal article" date="2019" name="Sci. Rep.">
        <title>Comparative genomics of chytrid fungi reveal insights into the obligate biotrophic and pathogenic lifestyle of Synchytrium endobioticum.</title>
        <authorList>
            <person name="van de Vossenberg B.T.L.H."/>
            <person name="Warris S."/>
            <person name="Nguyen H.D.T."/>
            <person name="van Gent-Pelzer M.P.E."/>
            <person name="Joly D.L."/>
            <person name="van de Geest H.C."/>
            <person name="Bonants P.J.M."/>
            <person name="Smith D.S."/>
            <person name="Levesque C.A."/>
            <person name="van der Lee T.A.J."/>
        </authorList>
    </citation>
    <scope>NUCLEOTIDE SEQUENCE [LARGE SCALE GENOMIC DNA]</scope>
    <source>
        <strain evidence="2 3">CBS 809.83</strain>
    </source>
</reference>
<proteinExistence type="predicted"/>
<gene>
    <name evidence="2" type="ORF">PhCBS80983_g03735</name>
</gene>
<sequence>MSRLLVLAALLNGVAASVSTHLVFAPDATNCDGRPSRIQWSVSMSKEPWAPGNCQNVKKGICEIGPQFITNFGGNAITQKCVDPTGASLDDLPKEGPVFFPEAAKDQTYFVSTTYENTIGAESCKYIEGLDELWQRTAYLADGECRDYGTGTGPNGKQSKRFMRFSCQIDGSAYVKDWCEDSTCGICQFASVAGFKECGQMGGPFDIGGNSVIGGYCMKGTDAIKIPGEKPGKGYQPPPPTGPESDQIVKNAAAKLALGSSVTGITAASALLMVAISWI</sequence>
<feature type="chain" id="PRO_5021207099" evidence="1">
    <location>
        <begin position="17"/>
        <end position="279"/>
    </location>
</feature>
<feature type="signal peptide" evidence="1">
    <location>
        <begin position="1"/>
        <end position="16"/>
    </location>
</feature>
<organism evidence="2 3">
    <name type="scientific">Powellomyces hirtus</name>
    <dbReference type="NCBI Taxonomy" id="109895"/>
    <lineage>
        <taxon>Eukaryota</taxon>
        <taxon>Fungi</taxon>
        <taxon>Fungi incertae sedis</taxon>
        <taxon>Chytridiomycota</taxon>
        <taxon>Chytridiomycota incertae sedis</taxon>
        <taxon>Chytridiomycetes</taxon>
        <taxon>Spizellomycetales</taxon>
        <taxon>Powellomycetaceae</taxon>
        <taxon>Powellomyces</taxon>
    </lineage>
</organism>
<keyword evidence="1" id="KW-0732">Signal</keyword>
<evidence type="ECO:0000313" key="2">
    <source>
        <dbReference type="EMBL" id="TPX57571.1"/>
    </source>
</evidence>